<sequence length="107" mass="12185">MSVINISKKAFPILKNIFTLHNNKYIAFSIKSGGCSGFQYDLKPCNLEPNKLDEIINIEDIKIKIDQDSLLQLIGTEIDWEDDFMGQRFIFNNPNSNFQCGCGKSFS</sequence>
<name>A0A5B8HW63_9VIRU</name>
<protein>
    <submittedName>
        <fullName evidence="3">Iron-sulphur cluster biosynthesis</fullName>
    </submittedName>
</protein>
<dbReference type="EMBL" id="MK250086">
    <property type="protein sequence ID" value="QDY51933.1"/>
    <property type="molecule type" value="Genomic_DNA"/>
</dbReference>
<feature type="domain" description="Core" evidence="2">
    <location>
        <begin position="4"/>
        <end position="104"/>
    </location>
</feature>
<dbReference type="GO" id="GO:0016226">
    <property type="term" value="P:iron-sulfur cluster assembly"/>
    <property type="evidence" value="ECO:0007669"/>
    <property type="project" value="InterPro"/>
</dbReference>
<dbReference type="InterPro" id="IPR035903">
    <property type="entry name" value="HesB-like_dom_sf"/>
</dbReference>
<reference evidence="3" key="1">
    <citation type="submission" date="2018-11" db="EMBL/GenBank/DDBJ databases">
        <title>A distinct lineage of giant viruses engineers rhodopsin photosystems in predatory marine eukaryotes.</title>
        <authorList>
            <person name="Needham D.M."/>
            <person name="Yoshizawa S."/>
            <person name="Hosaka T."/>
            <person name="Poirier C."/>
            <person name="Choi C.-J."/>
            <person name="Hehenberger E."/>
            <person name="Irwin N.A.T."/>
            <person name="Wilken S."/>
            <person name="Yung C.-M."/>
            <person name="Bachy C."/>
            <person name="Kurihara R."/>
            <person name="Nakajima Y."/>
            <person name="Kojima K."/>
            <person name="Kimura-Someya T."/>
            <person name="Leonard G."/>
            <person name="Malmstrom R.R."/>
            <person name="Mende D."/>
            <person name="Olson D.K."/>
            <person name="Sudo Y."/>
            <person name="Sudek S."/>
            <person name="Richards T.A."/>
            <person name="DeLong E.F."/>
            <person name="Keeling P.J."/>
            <person name="Santoro A.E."/>
            <person name="Shirouzu M."/>
            <person name="Iwasaki W."/>
            <person name="Worden A.Z."/>
        </authorList>
    </citation>
    <scope>NUCLEOTIDE SEQUENCE</scope>
</reference>
<dbReference type="InterPro" id="IPR050322">
    <property type="entry name" value="Fe-S_cluster_asmbl/transfer"/>
</dbReference>
<dbReference type="PROSITE" id="PS01152">
    <property type="entry name" value="HESB"/>
    <property type="match status" value="1"/>
</dbReference>
<dbReference type="InterPro" id="IPR017870">
    <property type="entry name" value="FeS_cluster_insertion_CS"/>
</dbReference>
<dbReference type="GO" id="GO:0051537">
    <property type="term" value="F:2 iron, 2 sulfur cluster binding"/>
    <property type="evidence" value="ECO:0007669"/>
    <property type="project" value="TreeGrafter"/>
</dbReference>
<dbReference type="InterPro" id="IPR000361">
    <property type="entry name" value="ATAP_core_dom"/>
</dbReference>
<dbReference type="Gene3D" id="2.60.300.12">
    <property type="entry name" value="HesB-like domain"/>
    <property type="match status" value="1"/>
</dbReference>
<dbReference type="SUPFAM" id="SSF89360">
    <property type="entry name" value="HesB-like domain"/>
    <property type="match status" value="1"/>
</dbReference>
<gene>
    <name evidence="3" type="ORF">2_5</name>
</gene>
<evidence type="ECO:0000313" key="3">
    <source>
        <dbReference type="EMBL" id="QDY51933.1"/>
    </source>
</evidence>
<evidence type="ECO:0000256" key="1">
    <source>
        <dbReference type="ARBA" id="ARBA00006718"/>
    </source>
</evidence>
<dbReference type="InterPro" id="IPR016092">
    <property type="entry name" value="ATAP"/>
</dbReference>
<evidence type="ECO:0000259" key="2">
    <source>
        <dbReference type="Pfam" id="PF01521"/>
    </source>
</evidence>
<organism evidence="3">
    <name type="scientific">Mimiviridae sp. ChoanoV1</name>
    <dbReference type="NCBI Taxonomy" id="2596887"/>
    <lineage>
        <taxon>Viruses</taxon>
        <taxon>Varidnaviria</taxon>
        <taxon>Bamfordvirae</taxon>
        <taxon>Nucleocytoviricota</taxon>
        <taxon>Megaviricetes</taxon>
        <taxon>Imitervirales</taxon>
        <taxon>Schizomimiviridae</taxon>
    </lineage>
</organism>
<dbReference type="PANTHER" id="PTHR10072">
    <property type="entry name" value="IRON-SULFUR CLUSTER ASSEMBLY PROTEIN"/>
    <property type="match status" value="1"/>
</dbReference>
<proteinExistence type="inferred from homology"/>
<accession>A0A5B8HW63</accession>
<dbReference type="Pfam" id="PF01521">
    <property type="entry name" value="Fe-S_biosyn"/>
    <property type="match status" value="1"/>
</dbReference>
<dbReference type="NCBIfam" id="TIGR00049">
    <property type="entry name" value="iron-sulfur cluster assembly accessory protein"/>
    <property type="match status" value="1"/>
</dbReference>
<dbReference type="PANTHER" id="PTHR10072:SF41">
    <property type="entry name" value="IRON-SULFUR CLUSTER ASSEMBLY 1 HOMOLOG, MITOCHONDRIAL"/>
    <property type="match status" value="1"/>
</dbReference>
<comment type="similarity">
    <text evidence="1">Belongs to the HesB/IscA family.</text>
</comment>